<comment type="caution">
    <text evidence="1">The sequence shown here is derived from an EMBL/GenBank/DDBJ whole genome shotgun (WGS) entry which is preliminary data.</text>
</comment>
<protein>
    <submittedName>
        <fullName evidence="1">Zf-RVT domain-containing protein</fullName>
    </submittedName>
</protein>
<reference evidence="2" key="1">
    <citation type="submission" date="2016-04" db="EMBL/GenBank/DDBJ databases">
        <title>Cephalotus genome sequencing.</title>
        <authorList>
            <person name="Fukushima K."/>
            <person name="Hasebe M."/>
            <person name="Fang X."/>
        </authorList>
    </citation>
    <scope>NUCLEOTIDE SEQUENCE [LARGE SCALE GENOMIC DNA]</scope>
    <source>
        <strain evidence="2">cv. St1</strain>
    </source>
</reference>
<keyword evidence="2" id="KW-1185">Reference proteome</keyword>
<dbReference type="Proteomes" id="UP000187406">
    <property type="component" value="Unassembled WGS sequence"/>
</dbReference>
<dbReference type="OrthoDB" id="1938625at2759"/>
<organism evidence="1 2">
    <name type="scientific">Cephalotus follicularis</name>
    <name type="common">Albany pitcher plant</name>
    <dbReference type="NCBI Taxonomy" id="3775"/>
    <lineage>
        <taxon>Eukaryota</taxon>
        <taxon>Viridiplantae</taxon>
        <taxon>Streptophyta</taxon>
        <taxon>Embryophyta</taxon>
        <taxon>Tracheophyta</taxon>
        <taxon>Spermatophyta</taxon>
        <taxon>Magnoliopsida</taxon>
        <taxon>eudicotyledons</taxon>
        <taxon>Gunneridae</taxon>
        <taxon>Pentapetalae</taxon>
        <taxon>rosids</taxon>
        <taxon>fabids</taxon>
        <taxon>Oxalidales</taxon>
        <taxon>Cephalotaceae</taxon>
        <taxon>Cephalotus</taxon>
    </lineage>
</organism>
<evidence type="ECO:0000313" key="1">
    <source>
        <dbReference type="EMBL" id="GAV89295.1"/>
    </source>
</evidence>
<sequence length="254" mass="29464">MHTWNPVAIMQLRWEIVTKRESMWVSWCNMVLLKDKSFWVVKITAASSWSRRNVLRLKECLARNLVYNIGNGRATSLWSDPWINGEALTIKYGARVANYVDILIHTKVSAVFANRQWAWLLNSLDPKEIDTLVRQKSIEKGPDVIQWLSKGKSFSCKVSWQVMLQILPKVALADIVWFLNYIFKHNFCFWLTSRNAHRSTDKLRTYGVVVANQYMFGYGGLELQLRYGTNVSTNVGFEGYADHGWRKQHGSRKG</sequence>
<accession>A0A1Q3DA37</accession>
<evidence type="ECO:0000313" key="2">
    <source>
        <dbReference type="Proteomes" id="UP000187406"/>
    </source>
</evidence>
<dbReference type="AlphaFoldDB" id="A0A1Q3DA37"/>
<name>A0A1Q3DA37_CEPFO</name>
<proteinExistence type="predicted"/>
<gene>
    <name evidence="1" type="ORF">CFOL_v3_32713</name>
</gene>
<dbReference type="InParanoid" id="A0A1Q3DA37"/>
<dbReference type="EMBL" id="BDDD01005390">
    <property type="protein sequence ID" value="GAV89295.1"/>
    <property type="molecule type" value="Genomic_DNA"/>
</dbReference>